<evidence type="ECO:0000313" key="18">
    <source>
        <dbReference type="Proteomes" id="UP000799750"/>
    </source>
</evidence>
<dbReference type="Proteomes" id="UP000799750">
    <property type="component" value="Unassembled WGS sequence"/>
</dbReference>
<accession>A0A6A6R6P9</accession>
<feature type="binding site" description="in other chain" evidence="14">
    <location>
        <begin position="297"/>
        <end position="300"/>
    </location>
    <ligand>
        <name>substrate</name>
        <note>ligand shared between dimeric partners</note>
    </ligand>
</feature>
<comment type="subunit">
    <text evidence="14">Homotetramer.</text>
</comment>
<feature type="binding site" evidence="14">
    <location>
        <position position="291"/>
    </location>
    <ligand>
        <name>substrate</name>
        <note>ligand shared between dimeric partners</note>
    </ligand>
</feature>
<dbReference type="InterPro" id="IPR000023">
    <property type="entry name" value="Phosphofructokinase_dom"/>
</dbReference>
<comment type="activity regulation">
    <text evidence="14">Allosterically activated by ADP, AMP, or fructose 2,6-bisphosphate, and allosterically inhibited by ATP or citrate.</text>
</comment>
<dbReference type="InterPro" id="IPR035966">
    <property type="entry name" value="PKF_sf"/>
</dbReference>
<evidence type="ECO:0000256" key="14">
    <source>
        <dbReference type="HAMAP-Rule" id="MF_03184"/>
    </source>
</evidence>
<dbReference type="PANTHER" id="PTHR13697">
    <property type="entry name" value="PHOSPHOFRUCTOKINASE"/>
    <property type="match status" value="1"/>
</dbReference>
<keyword evidence="10 14" id="KW-0067">ATP-binding</keyword>
<dbReference type="SUPFAM" id="SSF53784">
    <property type="entry name" value="Phosphofructokinase"/>
    <property type="match status" value="2"/>
</dbReference>
<dbReference type="GO" id="GO:0003872">
    <property type="term" value="F:6-phosphofructokinase activity"/>
    <property type="evidence" value="ECO:0007669"/>
    <property type="project" value="UniProtKB-UniRule"/>
</dbReference>
<evidence type="ECO:0000256" key="13">
    <source>
        <dbReference type="ARBA" id="ARBA00048070"/>
    </source>
</evidence>
<feature type="domain" description="Phosphofructokinase" evidence="16">
    <location>
        <begin position="404"/>
        <end position="696"/>
    </location>
</feature>
<dbReference type="InterPro" id="IPR009161">
    <property type="entry name" value="6-Pfructokinase_euk"/>
</dbReference>
<dbReference type="GO" id="GO:0030388">
    <property type="term" value="P:fructose 1,6-bisphosphate metabolic process"/>
    <property type="evidence" value="ECO:0007669"/>
    <property type="project" value="TreeGrafter"/>
</dbReference>
<feature type="binding site" evidence="14">
    <location>
        <begin position="87"/>
        <end position="88"/>
    </location>
    <ligand>
        <name>ATP</name>
        <dbReference type="ChEBI" id="CHEBI:30616"/>
    </ligand>
</feature>
<dbReference type="GO" id="GO:0006002">
    <property type="term" value="P:fructose 6-phosphate metabolic process"/>
    <property type="evidence" value="ECO:0007669"/>
    <property type="project" value="InterPro"/>
</dbReference>
<dbReference type="NCBIfam" id="TIGR02478">
    <property type="entry name" value="6PF1K_euk"/>
    <property type="match status" value="1"/>
</dbReference>
<feature type="region of interest" description="N-terminal catalytic PFK domain 1" evidence="14">
    <location>
        <begin position="1"/>
        <end position="389"/>
    </location>
</feature>
<comment type="subcellular location">
    <subcellularLocation>
        <location evidence="2 14">Cytoplasm</location>
    </subcellularLocation>
</comment>
<evidence type="ECO:0000256" key="15">
    <source>
        <dbReference type="PIRNR" id="PIRNR000533"/>
    </source>
</evidence>
<evidence type="ECO:0000256" key="2">
    <source>
        <dbReference type="ARBA" id="ARBA00004496"/>
    </source>
</evidence>
<dbReference type="GO" id="GO:0016208">
    <property type="term" value="F:AMP binding"/>
    <property type="evidence" value="ECO:0007669"/>
    <property type="project" value="TreeGrafter"/>
</dbReference>
<keyword evidence="7 14" id="KW-0479">Metal-binding</keyword>
<dbReference type="GO" id="GO:0070095">
    <property type="term" value="F:fructose-6-phosphate binding"/>
    <property type="evidence" value="ECO:0007669"/>
    <property type="project" value="TreeGrafter"/>
</dbReference>
<dbReference type="InterPro" id="IPR022953">
    <property type="entry name" value="ATP_PFK"/>
</dbReference>
<sequence>MAPTEPPPPLPGKKRRIGVMTSGGDAPGMNGAVRAVVRMSIAQNCESYVILEGYEGLVQGGDMIKEMGWEDVRGYLSEGGTLIGTARCKSFMERPGRLAAAKNMVLKGIDALIICGGDGSLTGADKFRGEWPGLVAELVEKGDLTAEQVEPFKHLNIVGLVGSIDNDLSMTDATIGCYSSLGRICESVDYIDATAFSHQRAFVIEVMGRHCGWLALMAGVSTGADFVFIPENPPSDDWEKEMCHIIKQHRDMGKRKTIVIVAEGAIDRSLNKITPSMVKDLLTNQLGLDTRITTLGHVQRGGTACAYDRMLSTLQGAEAVKAVLDATPETPSPVICILENKIVRRPLLEAVKQTHEVAEAIEAKDFDRAMSLRDAEFAEYYQAFKITTSSDQPKLRLPEDQRLRVGIVHVGAPAGGMNAATRAAVAYCLARGHTPVAIHNGFPGLQRHHDEGAIKEISWLDAESWASKGGSEIGTNRGLPSADLETTAMCFAKYNIQALFLVGGFEAFTAVSELRKAREHYSSFKIPLVILPATVSNNVPGTEYSIGSDTCLNSLIQYCDACRQSASASRRRVFIIETQGGASGYIASIAGLSIGALAVYTPEEGINIKMLDRDIDHLRDTFAKDKGQGRAGKIILRNEKASKTYTTEIIANMIREEAKGRFEARVGVPGHFQQGTTPSPMDRVRATRFGVKSLQHIEQFIGKSKDEIAADPMSAAVIGIKGAKVLFSPMEQVETKETDWKDRRPKDEFWMDLKSIINILSGRPQAPKGEGA</sequence>
<feature type="binding site" description="in other chain" evidence="14">
    <location>
        <position position="263"/>
    </location>
    <ligand>
        <name>substrate</name>
        <note>ligand shared between dimeric partners</note>
    </ligand>
</feature>
<feature type="domain" description="Phosphofructokinase" evidence="16">
    <location>
        <begin position="16"/>
        <end position="323"/>
    </location>
</feature>
<feature type="binding site" description="in other chain" evidence="14">
    <location>
        <begin position="534"/>
        <end position="538"/>
    </location>
    <ligand>
        <name>beta-D-fructose 2,6-bisphosphate</name>
        <dbReference type="ChEBI" id="CHEBI:58579"/>
        <note>allosteric activator; ligand shared between dimeric partners</note>
    </ligand>
</feature>
<dbReference type="PRINTS" id="PR00476">
    <property type="entry name" value="PHFRCTKINASE"/>
</dbReference>
<comment type="similarity">
    <text evidence="15">Belongs to the phosphofructokinase type A (PFKA) family. ATP-dependent PFK group I subfamily. Eukaryotic two domain clade "E" sub-subfamily.</text>
</comment>
<feature type="binding site" description="in other chain" evidence="14">
    <location>
        <position position="477"/>
    </location>
    <ligand>
        <name>beta-D-fructose 2,6-bisphosphate</name>
        <dbReference type="ChEBI" id="CHEBI:58579"/>
        <note>allosteric activator; ligand shared between dimeric partners</note>
    </ligand>
</feature>
<dbReference type="InterPro" id="IPR015912">
    <property type="entry name" value="Phosphofructokinase_CS"/>
</dbReference>
<evidence type="ECO:0000259" key="16">
    <source>
        <dbReference type="Pfam" id="PF00365"/>
    </source>
</evidence>
<dbReference type="FunFam" id="3.40.50.460:FF:000007">
    <property type="entry name" value="ATP-dependent 6-phosphofructokinase"/>
    <property type="match status" value="1"/>
</dbReference>
<evidence type="ECO:0000313" key="17">
    <source>
        <dbReference type="EMBL" id="KAF2500082.1"/>
    </source>
</evidence>
<dbReference type="Gene3D" id="3.40.50.450">
    <property type="match status" value="2"/>
</dbReference>
<dbReference type="HAMAP" id="MF_03184">
    <property type="entry name" value="Phosphofructokinase_I_E"/>
    <property type="match status" value="1"/>
</dbReference>
<keyword evidence="18" id="KW-1185">Reference proteome</keyword>
<dbReference type="OrthoDB" id="537915at2759"/>
<evidence type="ECO:0000256" key="11">
    <source>
        <dbReference type="ARBA" id="ARBA00022842"/>
    </source>
</evidence>
<dbReference type="FunFam" id="3.40.50.460:FF:000008">
    <property type="entry name" value="ATP-dependent 6-phosphofructokinase"/>
    <property type="match status" value="1"/>
</dbReference>
<feature type="binding site" description="in other chain" evidence="14">
    <location>
        <begin position="671"/>
        <end position="674"/>
    </location>
    <ligand>
        <name>beta-D-fructose 2,6-bisphosphate</name>
        <dbReference type="ChEBI" id="CHEBI:58579"/>
        <note>allosteric activator; ligand shared between dimeric partners</note>
    </ligand>
</feature>
<dbReference type="PIRSF" id="PIRSF000533">
    <property type="entry name" value="ATP_PFK_euk"/>
    <property type="match status" value="1"/>
</dbReference>
<evidence type="ECO:0000256" key="3">
    <source>
        <dbReference type="ARBA" id="ARBA00004679"/>
    </source>
</evidence>
<feature type="binding site" description="in other chain" evidence="14">
    <location>
        <position position="743"/>
    </location>
    <ligand>
        <name>beta-D-fructose 2,6-bisphosphate</name>
        <dbReference type="ChEBI" id="CHEBI:58579"/>
        <note>allosteric activator; ligand shared between dimeric partners</note>
    </ligand>
</feature>
<comment type="similarity">
    <text evidence="14">Belongs to the phosphofructokinase type A (PFKA) family. ATP-dependent PFK group I subfamily. Eukaryotic two domain clade 'E' sub-subfamily.</text>
</comment>
<dbReference type="GO" id="GO:0048029">
    <property type="term" value="F:monosaccharide binding"/>
    <property type="evidence" value="ECO:0007669"/>
    <property type="project" value="TreeGrafter"/>
</dbReference>
<feature type="region of interest" description="Interdomain linker" evidence="14">
    <location>
        <begin position="390"/>
        <end position="403"/>
    </location>
</feature>
<evidence type="ECO:0000256" key="12">
    <source>
        <dbReference type="ARBA" id="ARBA00023152"/>
    </source>
</evidence>
<comment type="catalytic activity">
    <reaction evidence="13 14 15">
        <text>beta-D-fructose 6-phosphate + ATP = beta-D-fructose 1,6-bisphosphate + ADP + H(+)</text>
        <dbReference type="Rhea" id="RHEA:16109"/>
        <dbReference type="ChEBI" id="CHEBI:15378"/>
        <dbReference type="ChEBI" id="CHEBI:30616"/>
        <dbReference type="ChEBI" id="CHEBI:32966"/>
        <dbReference type="ChEBI" id="CHEBI:57634"/>
        <dbReference type="ChEBI" id="CHEBI:456216"/>
        <dbReference type="EC" id="2.7.1.11"/>
    </reaction>
</comment>
<dbReference type="GO" id="GO:0005945">
    <property type="term" value="C:6-phosphofructokinase complex"/>
    <property type="evidence" value="ECO:0007669"/>
    <property type="project" value="TreeGrafter"/>
</dbReference>
<keyword evidence="5 14" id="KW-0021">Allosteric enzyme</keyword>
<keyword evidence="6 14" id="KW-0808">Transferase</keyword>
<evidence type="ECO:0000256" key="6">
    <source>
        <dbReference type="ARBA" id="ARBA00022679"/>
    </source>
</evidence>
<feature type="binding site" description="in other chain" evidence="14">
    <location>
        <begin position="163"/>
        <end position="165"/>
    </location>
    <ligand>
        <name>substrate</name>
        <note>ligand shared between dimeric partners</note>
    </ligand>
</feature>
<dbReference type="PROSITE" id="PS00433">
    <property type="entry name" value="PHOSPHOFRUCTOKINASE"/>
    <property type="match status" value="1"/>
</dbReference>
<reference evidence="17" key="1">
    <citation type="journal article" date="2020" name="Stud. Mycol.">
        <title>101 Dothideomycetes genomes: a test case for predicting lifestyles and emergence of pathogens.</title>
        <authorList>
            <person name="Haridas S."/>
            <person name="Albert R."/>
            <person name="Binder M."/>
            <person name="Bloem J."/>
            <person name="Labutti K."/>
            <person name="Salamov A."/>
            <person name="Andreopoulos B."/>
            <person name="Baker S."/>
            <person name="Barry K."/>
            <person name="Bills G."/>
            <person name="Bluhm B."/>
            <person name="Cannon C."/>
            <person name="Castanera R."/>
            <person name="Culley D."/>
            <person name="Daum C."/>
            <person name="Ezra D."/>
            <person name="Gonzalez J."/>
            <person name="Henrissat B."/>
            <person name="Kuo A."/>
            <person name="Liang C."/>
            <person name="Lipzen A."/>
            <person name="Lutzoni F."/>
            <person name="Magnuson J."/>
            <person name="Mondo S."/>
            <person name="Nolan M."/>
            <person name="Ohm R."/>
            <person name="Pangilinan J."/>
            <person name="Park H.-J."/>
            <person name="Ramirez L."/>
            <person name="Alfaro M."/>
            <person name="Sun H."/>
            <person name="Tritt A."/>
            <person name="Yoshinaga Y."/>
            <person name="Zwiers L.-H."/>
            <person name="Turgeon B."/>
            <person name="Goodwin S."/>
            <person name="Spatafora J."/>
            <person name="Crous P."/>
            <person name="Grigoriev I."/>
        </authorList>
    </citation>
    <scope>NUCLEOTIDE SEQUENCE</scope>
    <source>
        <strain evidence="17">CBS 269.34</strain>
    </source>
</reference>
<keyword evidence="8 14" id="KW-0547">Nucleotide-binding</keyword>
<feature type="binding site" evidence="14">
    <location>
        <position position="200"/>
    </location>
    <ligand>
        <name>substrate</name>
        <note>ligand shared between dimeric partners</note>
    </ligand>
</feature>
<dbReference type="UniPathway" id="UPA00109">
    <property type="reaction ID" value="UER00182"/>
</dbReference>
<protein>
    <recommendedName>
        <fullName evidence="14">ATP-dependent 6-phosphofructokinase</fullName>
        <shortName evidence="14">ATP-PFK</shortName>
        <shortName evidence="14">Phosphofructokinase</shortName>
        <ecNumber evidence="14">2.7.1.11</ecNumber>
    </recommendedName>
    <alternativeName>
        <fullName evidence="14">Phosphohexokinase</fullName>
    </alternativeName>
</protein>
<feature type="binding site" evidence="14">
    <location>
        <position position="665"/>
    </location>
    <ligand>
        <name>beta-D-fructose 2,6-bisphosphate</name>
        <dbReference type="ChEBI" id="CHEBI:58579"/>
        <note>allosteric activator; ligand shared between dimeric partners</note>
    </ligand>
</feature>
<evidence type="ECO:0000256" key="10">
    <source>
        <dbReference type="ARBA" id="ARBA00022840"/>
    </source>
</evidence>
<dbReference type="Pfam" id="PF00365">
    <property type="entry name" value="PFK"/>
    <property type="match status" value="2"/>
</dbReference>
<dbReference type="Gene3D" id="3.40.50.460">
    <property type="entry name" value="Phosphofructokinase domain"/>
    <property type="match status" value="2"/>
</dbReference>
<proteinExistence type="inferred from homology"/>
<dbReference type="GO" id="GO:0005739">
    <property type="term" value="C:mitochondrion"/>
    <property type="evidence" value="ECO:0007669"/>
    <property type="project" value="TreeGrafter"/>
</dbReference>
<evidence type="ECO:0000256" key="9">
    <source>
        <dbReference type="ARBA" id="ARBA00022777"/>
    </source>
</evidence>
<evidence type="ECO:0000256" key="5">
    <source>
        <dbReference type="ARBA" id="ARBA00022533"/>
    </source>
</evidence>
<feature type="binding site" evidence="14">
    <location>
        <position position="118"/>
    </location>
    <ligand>
        <name>Mg(2+)</name>
        <dbReference type="ChEBI" id="CHEBI:18420"/>
        <note>catalytic</note>
    </ligand>
</feature>
<feature type="active site" description="Proton acceptor" evidence="14">
    <location>
        <position position="165"/>
    </location>
</feature>
<comment type="pathway">
    <text evidence="3 14 15">Carbohydrate degradation; glycolysis; D-glyceraldehyde 3-phosphate and glycerone phosphate from D-glucose: step 3/4.</text>
</comment>
<feature type="binding site" description="in other chain" evidence="14">
    <location>
        <position position="639"/>
    </location>
    <ligand>
        <name>beta-D-fructose 2,6-bisphosphate</name>
        <dbReference type="ChEBI" id="CHEBI:58579"/>
        <note>allosteric activator; ligand shared between dimeric partners</note>
    </ligand>
</feature>
<feature type="binding site" description="in other chain" evidence="14">
    <location>
        <begin position="207"/>
        <end position="209"/>
    </location>
    <ligand>
        <name>substrate</name>
        <note>ligand shared between dimeric partners</note>
    </ligand>
</feature>
<feature type="binding site" evidence="14">
    <location>
        <begin position="117"/>
        <end position="120"/>
    </location>
    <ligand>
        <name>ATP</name>
        <dbReference type="ChEBI" id="CHEBI:30616"/>
    </ligand>
</feature>
<feature type="region of interest" description="C-terminal regulatory PFK domain 2" evidence="14">
    <location>
        <begin position="404"/>
        <end position="772"/>
    </location>
</feature>
<evidence type="ECO:0000256" key="8">
    <source>
        <dbReference type="ARBA" id="ARBA00022741"/>
    </source>
</evidence>
<dbReference type="GO" id="GO:0042802">
    <property type="term" value="F:identical protein binding"/>
    <property type="evidence" value="ECO:0007669"/>
    <property type="project" value="TreeGrafter"/>
</dbReference>
<dbReference type="GO" id="GO:0061621">
    <property type="term" value="P:canonical glycolysis"/>
    <property type="evidence" value="ECO:0007669"/>
    <property type="project" value="TreeGrafter"/>
</dbReference>
<dbReference type="EMBL" id="MU004183">
    <property type="protein sequence ID" value="KAF2500082.1"/>
    <property type="molecule type" value="Genomic_DNA"/>
</dbReference>
<keyword evidence="9 14" id="KW-0418">Kinase</keyword>
<feature type="binding site" description="in other chain" evidence="14">
    <location>
        <begin position="579"/>
        <end position="581"/>
    </location>
    <ligand>
        <name>beta-D-fructose 2,6-bisphosphate</name>
        <dbReference type="ChEBI" id="CHEBI:58579"/>
        <note>allosteric activator; ligand shared between dimeric partners</note>
    </ligand>
</feature>
<comment type="cofactor">
    <cofactor evidence="1 14">
        <name>Mg(2+)</name>
        <dbReference type="ChEBI" id="CHEBI:18420"/>
    </cofactor>
</comment>
<evidence type="ECO:0000256" key="4">
    <source>
        <dbReference type="ARBA" id="ARBA00022490"/>
    </source>
</evidence>
<dbReference type="AlphaFoldDB" id="A0A6A6R6P9"/>
<dbReference type="PANTHER" id="PTHR13697:SF4">
    <property type="entry name" value="ATP-DEPENDENT 6-PHOSPHOFRUCTOKINASE"/>
    <property type="match status" value="1"/>
</dbReference>
<dbReference type="EC" id="2.7.1.11" evidence="14"/>
<organism evidence="17 18">
    <name type="scientific">Lophium mytilinum</name>
    <dbReference type="NCBI Taxonomy" id="390894"/>
    <lineage>
        <taxon>Eukaryota</taxon>
        <taxon>Fungi</taxon>
        <taxon>Dikarya</taxon>
        <taxon>Ascomycota</taxon>
        <taxon>Pezizomycotina</taxon>
        <taxon>Dothideomycetes</taxon>
        <taxon>Pleosporomycetidae</taxon>
        <taxon>Mytilinidiales</taxon>
        <taxon>Mytilinidiaceae</taxon>
        <taxon>Lophium</taxon>
    </lineage>
</organism>
<keyword evidence="4 14" id="KW-0963">Cytoplasm</keyword>
<feature type="binding site" evidence="14">
    <location>
        <position position="24"/>
    </location>
    <ligand>
        <name>ATP</name>
        <dbReference type="ChEBI" id="CHEBI:30616"/>
    </ligand>
</feature>
<evidence type="ECO:0000256" key="7">
    <source>
        <dbReference type="ARBA" id="ARBA00022723"/>
    </source>
</evidence>
<keyword evidence="12 14" id="KW-0324">Glycolysis</keyword>
<name>A0A6A6R6P9_9PEZI</name>
<gene>
    <name evidence="17" type="ORF">BU16DRAFT_522919</name>
</gene>
<dbReference type="GO" id="GO:0046872">
    <property type="term" value="F:metal ion binding"/>
    <property type="evidence" value="ECO:0007669"/>
    <property type="project" value="UniProtKB-KW"/>
</dbReference>
<feature type="binding site" evidence="14">
    <location>
        <position position="572"/>
    </location>
    <ligand>
        <name>beta-D-fructose 2,6-bisphosphate</name>
        <dbReference type="ChEBI" id="CHEBI:58579"/>
        <note>allosteric activator; ligand shared between dimeric partners</note>
    </ligand>
</feature>
<evidence type="ECO:0000256" key="1">
    <source>
        <dbReference type="ARBA" id="ARBA00001946"/>
    </source>
</evidence>
<keyword evidence="11 14" id="KW-0460">Magnesium</keyword>
<comment type="function">
    <text evidence="14">Catalyzes the phosphorylation of D-fructose 6-phosphate to fructose 1,6-bisphosphate by ATP, the first committing step of glycolysis.</text>
</comment>
<dbReference type="GO" id="GO:0005524">
    <property type="term" value="F:ATP binding"/>
    <property type="evidence" value="ECO:0007669"/>
    <property type="project" value="UniProtKB-KW"/>
</dbReference>